<proteinExistence type="predicted"/>
<name>A0A4C1X190_EUMVA</name>
<gene>
    <name evidence="1" type="ORF">EVAR_36160_1</name>
</gene>
<reference evidence="1 2" key="1">
    <citation type="journal article" date="2019" name="Commun. Biol.">
        <title>The bagworm genome reveals a unique fibroin gene that provides high tensile strength.</title>
        <authorList>
            <person name="Kono N."/>
            <person name="Nakamura H."/>
            <person name="Ohtoshi R."/>
            <person name="Tomita M."/>
            <person name="Numata K."/>
            <person name="Arakawa K."/>
        </authorList>
    </citation>
    <scope>NUCLEOTIDE SEQUENCE [LARGE SCALE GENOMIC DNA]</scope>
</reference>
<sequence length="100" mass="11724">MKIIKDNSELMNKECRICELSNNWRRTLAPEHGNASRYHAARLTVTSDKRRERQSGLQLLTSKAWWGPRTVHGLYDAIARQFVRTSVGAIYWPRESYHHT</sequence>
<comment type="caution">
    <text evidence="1">The sequence shown here is derived from an EMBL/GenBank/DDBJ whole genome shotgun (WGS) entry which is preliminary data.</text>
</comment>
<keyword evidence="2" id="KW-1185">Reference proteome</keyword>
<dbReference type="Proteomes" id="UP000299102">
    <property type="component" value="Unassembled WGS sequence"/>
</dbReference>
<organism evidence="1 2">
    <name type="scientific">Eumeta variegata</name>
    <name type="common">Bagworm moth</name>
    <name type="synonym">Eumeta japonica</name>
    <dbReference type="NCBI Taxonomy" id="151549"/>
    <lineage>
        <taxon>Eukaryota</taxon>
        <taxon>Metazoa</taxon>
        <taxon>Ecdysozoa</taxon>
        <taxon>Arthropoda</taxon>
        <taxon>Hexapoda</taxon>
        <taxon>Insecta</taxon>
        <taxon>Pterygota</taxon>
        <taxon>Neoptera</taxon>
        <taxon>Endopterygota</taxon>
        <taxon>Lepidoptera</taxon>
        <taxon>Glossata</taxon>
        <taxon>Ditrysia</taxon>
        <taxon>Tineoidea</taxon>
        <taxon>Psychidae</taxon>
        <taxon>Oiketicinae</taxon>
        <taxon>Eumeta</taxon>
    </lineage>
</organism>
<dbReference type="EMBL" id="BGZK01000717">
    <property type="protein sequence ID" value="GBP57508.1"/>
    <property type="molecule type" value="Genomic_DNA"/>
</dbReference>
<protein>
    <submittedName>
        <fullName evidence="1">Uncharacterized protein</fullName>
    </submittedName>
</protein>
<evidence type="ECO:0000313" key="1">
    <source>
        <dbReference type="EMBL" id="GBP57508.1"/>
    </source>
</evidence>
<dbReference type="AlphaFoldDB" id="A0A4C1X190"/>
<evidence type="ECO:0000313" key="2">
    <source>
        <dbReference type="Proteomes" id="UP000299102"/>
    </source>
</evidence>
<accession>A0A4C1X190</accession>